<gene>
    <name evidence="2" type="ORF">DFP76_11349</name>
</gene>
<sequence>MKKMCSIVMVFAAMIPFLGFGVLSYYPSLEEASYFSTTFGIGASLFSGAALGLAIYSFVLQQKQNDQFEHATLKAMAGQMEALELLKSAIDEQASTAKVTALNTLIAMDERRLKDLKEWGRNLGDENRYAGGIRKAQNRINEHRAKIETISDSIEG</sequence>
<evidence type="ECO:0000256" key="1">
    <source>
        <dbReference type="SAM" id="Phobius"/>
    </source>
</evidence>
<feature type="transmembrane region" description="Helical" evidence="1">
    <location>
        <begin position="38"/>
        <end position="59"/>
    </location>
</feature>
<keyword evidence="1" id="KW-0472">Membrane</keyword>
<evidence type="ECO:0000313" key="3">
    <source>
        <dbReference type="Proteomes" id="UP000252086"/>
    </source>
</evidence>
<dbReference type="EMBL" id="QNRF01000013">
    <property type="protein sequence ID" value="RBO79592.1"/>
    <property type="molecule type" value="Genomic_DNA"/>
</dbReference>
<name>A0A366CV98_9GAMM</name>
<organism evidence="2 3">
    <name type="scientific">Marinomonas aquiplantarum</name>
    <dbReference type="NCBI Taxonomy" id="491951"/>
    <lineage>
        <taxon>Bacteria</taxon>
        <taxon>Pseudomonadati</taxon>
        <taxon>Pseudomonadota</taxon>
        <taxon>Gammaproteobacteria</taxon>
        <taxon>Oceanospirillales</taxon>
        <taxon>Oceanospirillaceae</taxon>
        <taxon>Marinomonas</taxon>
    </lineage>
</organism>
<dbReference type="RefSeq" id="WP_113875706.1">
    <property type="nucleotide sequence ID" value="NZ_QNRF01000013.1"/>
</dbReference>
<keyword evidence="1" id="KW-1133">Transmembrane helix</keyword>
<dbReference type="Proteomes" id="UP000252086">
    <property type="component" value="Unassembled WGS sequence"/>
</dbReference>
<comment type="caution">
    <text evidence="2">The sequence shown here is derived from an EMBL/GenBank/DDBJ whole genome shotgun (WGS) entry which is preliminary data.</text>
</comment>
<proteinExistence type="predicted"/>
<evidence type="ECO:0000313" key="2">
    <source>
        <dbReference type="EMBL" id="RBO79592.1"/>
    </source>
</evidence>
<keyword evidence="1" id="KW-0812">Transmembrane</keyword>
<feature type="transmembrane region" description="Helical" evidence="1">
    <location>
        <begin position="7"/>
        <end position="26"/>
    </location>
</feature>
<reference evidence="2 3" key="1">
    <citation type="submission" date="2018-06" db="EMBL/GenBank/DDBJ databases">
        <title>Genomic Encyclopedia of Type Strains, Phase III (KMG-III): the genomes of soil and plant-associated and newly described type strains.</title>
        <authorList>
            <person name="Whitman W."/>
        </authorList>
    </citation>
    <scope>NUCLEOTIDE SEQUENCE [LARGE SCALE GENOMIC DNA]</scope>
    <source>
        <strain evidence="2 3">CECT 7732</strain>
    </source>
</reference>
<accession>A0A366CV98</accession>
<keyword evidence="3" id="KW-1185">Reference proteome</keyword>
<dbReference type="AlphaFoldDB" id="A0A366CV98"/>
<protein>
    <submittedName>
        <fullName evidence="2">Uncharacterized protein</fullName>
    </submittedName>
</protein>
<dbReference type="OrthoDB" id="7061164at2"/>